<dbReference type="AlphaFoldDB" id="A0A6J8DRZ7"/>
<name>A0A6J8DRZ7_MYTCO</name>
<feature type="compositionally biased region" description="Basic and acidic residues" evidence="1">
    <location>
        <begin position="124"/>
        <end position="145"/>
    </location>
</feature>
<keyword evidence="3" id="KW-1185">Reference proteome</keyword>
<evidence type="ECO:0000256" key="1">
    <source>
        <dbReference type="SAM" id="MobiDB-lite"/>
    </source>
</evidence>
<organism evidence="2 3">
    <name type="scientific">Mytilus coruscus</name>
    <name type="common">Sea mussel</name>
    <dbReference type="NCBI Taxonomy" id="42192"/>
    <lineage>
        <taxon>Eukaryota</taxon>
        <taxon>Metazoa</taxon>
        <taxon>Spiralia</taxon>
        <taxon>Lophotrochozoa</taxon>
        <taxon>Mollusca</taxon>
        <taxon>Bivalvia</taxon>
        <taxon>Autobranchia</taxon>
        <taxon>Pteriomorphia</taxon>
        <taxon>Mytilida</taxon>
        <taxon>Mytiloidea</taxon>
        <taxon>Mytilidae</taxon>
        <taxon>Mytilinae</taxon>
        <taxon>Mytilus</taxon>
    </lineage>
</organism>
<dbReference type="EMBL" id="CACVKT020007771">
    <property type="protein sequence ID" value="CAC5410477.1"/>
    <property type="molecule type" value="Genomic_DNA"/>
</dbReference>
<sequence length="174" mass="19853">MGTKIKTKETLDFITELNTQRQVENQVRALKTDKQNEERKVKLAIVIDRLIKPESSIYEEQNVISIENPLITTYNQQSKEENTILSVEAKIQKREKATTLSDKEMIEPSNCYTPNNILSNQHTADGKNSKQHFLDKSGLSDEPPDHNVKMNIEGINGNKLYLKEPLKANSILCL</sequence>
<evidence type="ECO:0000313" key="3">
    <source>
        <dbReference type="Proteomes" id="UP000507470"/>
    </source>
</evidence>
<proteinExistence type="predicted"/>
<evidence type="ECO:0000313" key="2">
    <source>
        <dbReference type="EMBL" id="CAC5410477.1"/>
    </source>
</evidence>
<reference evidence="2 3" key="1">
    <citation type="submission" date="2020-06" db="EMBL/GenBank/DDBJ databases">
        <authorList>
            <person name="Li R."/>
            <person name="Bekaert M."/>
        </authorList>
    </citation>
    <scope>NUCLEOTIDE SEQUENCE [LARGE SCALE GENOMIC DNA]</scope>
    <source>
        <strain evidence="3">wild</strain>
    </source>
</reference>
<accession>A0A6J8DRZ7</accession>
<dbReference type="Proteomes" id="UP000507470">
    <property type="component" value="Unassembled WGS sequence"/>
</dbReference>
<protein>
    <submittedName>
        <fullName evidence="2">Uncharacterized protein</fullName>
    </submittedName>
</protein>
<gene>
    <name evidence="2" type="ORF">MCOR_43660</name>
</gene>
<feature type="region of interest" description="Disordered" evidence="1">
    <location>
        <begin position="119"/>
        <end position="145"/>
    </location>
</feature>